<dbReference type="AlphaFoldDB" id="A0A1X1RLP5"/>
<dbReference type="InterPro" id="IPR029058">
    <property type="entry name" value="AB_hydrolase_fold"/>
</dbReference>
<dbReference type="PANTHER" id="PTHR33428">
    <property type="entry name" value="CHLOROPHYLLASE-2, CHLOROPLASTIC"/>
    <property type="match status" value="1"/>
</dbReference>
<dbReference type="OrthoDB" id="4772420at2"/>
<dbReference type="Gene3D" id="3.40.50.1820">
    <property type="entry name" value="alpha/beta hydrolase"/>
    <property type="match status" value="1"/>
</dbReference>
<reference evidence="1 2" key="1">
    <citation type="submission" date="2016-01" db="EMBL/GenBank/DDBJ databases">
        <title>The new phylogeny of the genus Mycobacterium.</title>
        <authorList>
            <person name="Tarcisio F."/>
            <person name="Conor M."/>
            <person name="Antonella G."/>
            <person name="Elisabetta G."/>
            <person name="Giulia F.S."/>
            <person name="Sara T."/>
            <person name="Anna F."/>
            <person name="Clotilde B."/>
            <person name="Roberto B."/>
            <person name="Veronica D.S."/>
            <person name="Fabio R."/>
            <person name="Monica P."/>
            <person name="Olivier J."/>
            <person name="Enrico T."/>
            <person name="Nicola S."/>
        </authorList>
    </citation>
    <scope>NUCLEOTIDE SEQUENCE [LARGE SCALE GENOMIC DNA]</scope>
    <source>
        <strain evidence="1 2">DSM 44179</strain>
    </source>
</reference>
<dbReference type="SUPFAM" id="SSF53474">
    <property type="entry name" value="alpha/beta-Hydrolases"/>
    <property type="match status" value="1"/>
</dbReference>
<dbReference type="STRING" id="1793.AWC04_01545"/>
<proteinExistence type="predicted"/>
<dbReference type="Proteomes" id="UP000193484">
    <property type="component" value="Unassembled WGS sequence"/>
</dbReference>
<accession>A0A1X1RLP5</accession>
<comment type="caution">
    <text evidence="1">The sequence shown here is derived from an EMBL/GenBank/DDBJ whole genome shotgun (WGS) entry which is preliminary data.</text>
</comment>
<gene>
    <name evidence="1" type="ORF">AWC04_01545</name>
</gene>
<organism evidence="1 2">
    <name type="scientific">Mycolicibacterium fallax</name>
    <name type="common">Mycobacterium fallax</name>
    <dbReference type="NCBI Taxonomy" id="1793"/>
    <lineage>
        <taxon>Bacteria</taxon>
        <taxon>Bacillati</taxon>
        <taxon>Actinomycetota</taxon>
        <taxon>Actinomycetes</taxon>
        <taxon>Mycobacteriales</taxon>
        <taxon>Mycobacteriaceae</taxon>
        <taxon>Mycolicibacterium</taxon>
    </lineage>
</organism>
<protein>
    <submittedName>
        <fullName evidence="1">Uncharacterized protein</fullName>
    </submittedName>
</protein>
<dbReference type="PANTHER" id="PTHR33428:SF14">
    <property type="entry name" value="CARBOXYLESTERASE TYPE B DOMAIN-CONTAINING PROTEIN"/>
    <property type="match status" value="1"/>
</dbReference>
<evidence type="ECO:0000313" key="1">
    <source>
        <dbReference type="EMBL" id="ORV09144.1"/>
    </source>
</evidence>
<dbReference type="RefSeq" id="WP_085092587.1">
    <property type="nucleotide sequence ID" value="NZ_AP022603.1"/>
</dbReference>
<dbReference type="EMBL" id="LQOJ01000010">
    <property type="protein sequence ID" value="ORV09144.1"/>
    <property type="molecule type" value="Genomic_DNA"/>
</dbReference>
<sequence length="280" mass="28551">MARPKGLLARLTHRGPHRILRGDLAFAGVPGIVYTPESGFGLPGLAFGHDWITPVAGYAGLLEHLASWGIVAAAPATETGPVPSVLNLAHDLGSTLDIICGVRLGPGKISVDPAKLAAAGHGFGASAAVFATAGLGSRLRTAAAVFPSVTKPDAVAPAATLRTPGVVFGAPGDELSITANSLQLAAAWPGATLRIVDKAAPGGLASGRRLHRFAGLPGTDRRTQSAVRGLLTGYLLYTLTGDKQYRTFADAEAELPKTSAPAPELAPAGPEEKFVALLRG</sequence>
<keyword evidence="2" id="KW-1185">Reference proteome</keyword>
<evidence type="ECO:0000313" key="2">
    <source>
        <dbReference type="Proteomes" id="UP000193484"/>
    </source>
</evidence>
<name>A0A1X1RLP5_MYCFA</name>